<evidence type="ECO:0000259" key="8">
    <source>
        <dbReference type="Pfam" id="PF09335"/>
    </source>
</evidence>
<comment type="subcellular location">
    <subcellularLocation>
        <location evidence="1 7">Cell membrane</location>
        <topology evidence="1 7">Multi-pass membrane protein</topology>
    </subcellularLocation>
</comment>
<feature type="transmembrane region" description="Helical" evidence="7">
    <location>
        <begin position="121"/>
        <end position="140"/>
    </location>
</feature>
<comment type="similarity">
    <text evidence="2 7">Belongs to the DedA family.</text>
</comment>
<sequence>MTNNLLDWFNQMMAVRGTFTWIEFSILFILILVETGAIFAGFIPGDTILITAGSIAGIHHNIGELLMLITVFAIASWIGDAINYYFGAWLVRQVSRIGYIERHINGPIFQNLTYHFNHRRWFLFVFAGRFVPFVRTLVPLTVHRLGLDFKSYIGLAAGSSLTWALVITSIGYFFGHLTLPHGMNWMILGIVLLGFGIMFSNKTFRSKFINLFVKI</sequence>
<dbReference type="GO" id="GO:0005886">
    <property type="term" value="C:plasma membrane"/>
    <property type="evidence" value="ECO:0007669"/>
    <property type="project" value="UniProtKB-SubCell"/>
</dbReference>
<dbReference type="PANTHER" id="PTHR30353">
    <property type="entry name" value="INNER MEMBRANE PROTEIN DEDA-RELATED"/>
    <property type="match status" value="1"/>
</dbReference>
<reference evidence="9 10" key="1">
    <citation type="submission" date="2019-08" db="EMBL/GenBank/DDBJ databases">
        <authorList>
            <person name="Chang H.C."/>
            <person name="Mun S.Y."/>
        </authorList>
    </citation>
    <scope>NUCLEOTIDE SEQUENCE [LARGE SCALE GENOMIC DNA]</scope>
    <source>
        <strain evidence="9 10">SK</strain>
    </source>
</reference>
<evidence type="ECO:0000256" key="7">
    <source>
        <dbReference type="RuleBase" id="RU367016"/>
    </source>
</evidence>
<name>A0A7H1MLS7_9LACO</name>
<evidence type="ECO:0000313" key="9">
    <source>
        <dbReference type="EMBL" id="QNT64413.1"/>
    </source>
</evidence>
<feature type="transmembrane region" description="Helical" evidence="7">
    <location>
        <begin position="20"/>
        <end position="44"/>
    </location>
</feature>
<dbReference type="Pfam" id="PF09335">
    <property type="entry name" value="VTT_dom"/>
    <property type="match status" value="1"/>
</dbReference>
<keyword evidence="10" id="KW-1185">Reference proteome</keyword>
<feature type="domain" description="VTT" evidence="8">
    <location>
        <begin position="43"/>
        <end position="172"/>
    </location>
</feature>
<feature type="transmembrane region" description="Helical" evidence="7">
    <location>
        <begin position="152"/>
        <end position="175"/>
    </location>
</feature>
<dbReference type="EMBL" id="CP043431">
    <property type="protein sequence ID" value="QNT64413.1"/>
    <property type="molecule type" value="Genomic_DNA"/>
</dbReference>
<feature type="transmembrane region" description="Helical" evidence="7">
    <location>
        <begin position="181"/>
        <end position="199"/>
    </location>
</feature>
<dbReference type="InterPro" id="IPR032816">
    <property type="entry name" value="VTT_dom"/>
</dbReference>
<evidence type="ECO:0000313" key="10">
    <source>
        <dbReference type="Proteomes" id="UP000516446"/>
    </source>
</evidence>
<keyword evidence="3 7" id="KW-1003">Cell membrane</keyword>
<protein>
    <submittedName>
        <fullName evidence="9">DedA family protein</fullName>
    </submittedName>
</protein>
<keyword evidence="4 7" id="KW-0812">Transmembrane</keyword>
<evidence type="ECO:0000256" key="5">
    <source>
        <dbReference type="ARBA" id="ARBA00022989"/>
    </source>
</evidence>
<organism evidence="9 10">
    <name type="scientific">Weissella koreensis</name>
    <dbReference type="NCBI Taxonomy" id="165096"/>
    <lineage>
        <taxon>Bacteria</taxon>
        <taxon>Bacillati</taxon>
        <taxon>Bacillota</taxon>
        <taxon>Bacilli</taxon>
        <taxon>Lactobacillales</taxon>
        <taxon>Lactobacillaceae</taxon>
        <taxon>Weissella</taxon>
    </lineage>
</organism>
<keyword evidence="6 7" id="KW-0472">Membrane</keyword>
<evidence type="ECO:0000256" key="3">
    <source>
        <dbReference type="ARBA" id="ARBA00022475"/>
    </source>
</evidence>
<evidence type="ECO:0000256" key="2">
    <source>
        <dbReference type="ARBA" id="ARBA00010792"/>
    </source>
</evidence>
<dbReference type="Proteomes" id="UP000516446">
    <property type="component" value="Chromosome"/>
</dbReference>
<dbReference type="PANTHER" id="PTHR30353:SF0">
    <property type="entry name" value="TRANSMEMBRANE PROTEIN"/>
    <property type="match status" value="1"/>
</dbReference>
<dbReference type="RefSeq" id="WP_104914562.1">
    <property type="nucleotide sequence ID" value="NZ_CP026847.1"/>
</dbReference>
<keyword evidence="5 7" id="KW-1133">Transmembrane helix</keyword>
<gene>
    <name evidence="9" type="ORF">FY536_03540</name>
</gene>
<evidence type="ECO:0000256" key="6">
    <source>
        <dbReference type="ARBA" id="ARBA00023136"/>
    </source>
</evidence>
<dbReference type="InterPro" id="IPR032818">
    <property type="entry name" value="DedA-like"/>
</dbReference>
<accession>A0A7H1MLS7</accession>
<proteinExistence type="inferred from homology"/>
<evidence type="ECO:0000256" key="4">
    <source>
        <dbReference type="ARBA" id="ARBA00022692"/>
    </source>
</evidence>
<evidence type="ECO:0000256" key="1">
    <source>
        <dbReference type="ARBA" id="ARBA00004651"/>
    </source>
</evidence>
<dbReference type="AlphaFoldDB" id="A0A7H1MLS7"/>
<feature type="transmembrane region" description="Helical" evidence="7">
    <location>
        <begin position="65"/>
        <end position="86"/>
    </location>
</feature>